<evidence type="ECO:0000313" key="1">
    <source>
        <dbReference type="EMBL" id="MDV2080379.1"/>
    </source>
</evidence>
<evidence type="ECO:0000313" key="2">
    <source>
        <dbReference type="Proteomes" id="UP001269819"/>
    </source>
</evidence>
<accession>A0ABU3W1J4</accession>
<proteinExistence type="predicted"/>
<name>A0ABU3W1J4_9GAMM</name>
<sequence>MFVTQNHTEELIGRPFGREQFWSRVELSYDDIWFYVSTRYSVALGKARRYYLLTKPSDLVALIEETGDSFWIERVMIMTPPWVNGTECWKMSPLKELIAASDAFDLLNVDYIFQLPNDLCYATGDISEIDKLPWHQTLYSEERHACPDSISR</sequence>
<keyword evidence="2" id="KW-1185">Reference proteome</keyword>
<dbReference type="Proteomes" id="UP001269819">
    <property type="component" value="Unassembled WGS sequence"/>
</dbReference>
<dbReference type="RefSeq" id="WP_316974794.1">
    <property type="nucleotide sequence ID" value="NZ_JAWIIJ010000013.1"/>
</dbReference>
<protein>
    <submittedName>
        <fullName evidence="1">Uncharacterized protein</fullName>
    </submittedName>
</protein>
<gene>
    <name evidence="1" type="ORF">RYS15_16960</name>
</gene>
<reference evidence="1 2" key="1">
    <citation type="submission" date="2023-10" db="EMBL/GenBank/DDBJ databases">
        <title>Characteristics and mechanism of a salt-tolerant marine origin heterotrophic nitrifying- aerobic denitrifying bacteria Marinobacter xestospongiae HN1.</title>
        <authorList>
            <person name="Qi R."/>
        </authorList>
    </citation>
    <scope>NUCLEOTIDE SEQUENCE [LARGE SCALE GENOMIC DNA]</scope>
    <source>
        <strain evidence="1 2">HN1</strain>
    </source>
</reference>
<organism evidence="1 2">
    <name type="scientific">Marinobacter xestospongiae</name>
    <dbReference type="NCBI Taxonomy" id="994319"/>
    <lineage>
        <taxon>Bacteria</taxon>
        <taxon>Pseudomonadati</taxon>
        <taxon>Pseudomonadota</taxon>
        <taxon>Gammaproteobacteria</taxon>
        <taxon>Pseudomonadales</taxon>
        <taxon>Marinobacteraceae</taxon>
        <taxon>Marinobacter</taxon>
    </lineage>
</organism>
<dbReference type="EMBL" id="JAWIIJ010000013">
    <property type="protein sequence ID" value="MDV2080379.1"/>
    <property type="molecule type" value="Genomic_DNA"/>
</dbReference>
<comment type="caution">
    <text evidence="1">The sequence shown here is derived from an EMBL/GenBank/DDBJ whole genome shotgun (WGS) entry which is preliminary data.</text>
</comment>